<feature type="compositionally biased region" description="Polar residues" evidence="1">
    <location>
        <begin position="54"/>
        <end position="65"/>
    </location>
</feature>
<dbReference type="VEuPathDB" id="CryptoDB:Cvel_17430"/>
<organism evidence="2">
    <name type="scientific">Chromera velia CCMP2878</name>
    <dbReference type="NCBI Taxonomy" id="1169474"/>
    <lineage>
        <taxon>Eukaryota</taxon>
        <taxon>Sar</taxon>
        <taxon>Alveolata</taxon>
        <taxon>Colpodellida</taxon>
        <taxon>Chromeraceae</taxon>
        <taxon>Chromera</taxon>
    </lineage>
</organism>
<feature type="region of interest" description="Disordered" evidence="1">
    <location>
        <begin position="1"/>
        <end position="20"/>
    </location>
</feature>
<dbReference type="AlphaFoldDB" id="A0A0G4FKG9"/>
<name>A0A0G4FKG9_9ALVE</name>
<dbReference type="PhylomeDB" id="A0A0G4FKG9"/>
<feature type="region of interest" description="Disordered" evidence="1">
    <location>
        <begin position="51"/>
        <end position="73"/>
    </location>
</feature>
<reference evidence="2" key="1">
    <citation type="submission" date="2014-11" db="EMBL/GenBank/DDBJ databases">
        <authorList>
            <person name="Otto D Thomas"/>
            <person name="Naeem Raeece"/>
        </authorList>
    </citation>
    <scope>NUCLEOTIDE SEQUENCE</scope>
</reference>
<sequence length="101" mass="11091">MTDLEFRQDEDEENEESREVEVVNKRCIAASTMENYMLRLGDFGSTVAGFPSAHNGNLPSSNTATGKGGINPYAPPGSVADSFALKRLCEWYLKLDNCPQS</sequence>
<proteinExistence type="predicted"/>
<accession>A0A0G4FKG9</accession>
<evidence type="ECO:0000313" key="2">
    <source>
        <dbReference type="EMBL" id="CEM14075.1"/>
    </source>
</evidence>
<gene>
    <name evidence="2" type="ORF">Cvel_17430</name>
</gene>
<dbReference type="EMBL" id="CDMZ01000428">
    <property type="protein sequence ID" value="CEM14075.1"/>
    <property type="molecule type" value="Genomic_DNA"/>
</dbReference>
<protein>
    <submittedName>
        <fullName evidence="2">Uncharacterized protein</fullName>
    </submittedName>
</protein>
<evidence type="ECO:0000256" key="1">
    <source>
        <dbReference type="SAM" id="MobiDB-lite"/>
    </source>
</evidence>